<dbReference type="InterPro" id="IPR012677">
    <property type="entry name" value="Nucleotide-bd_a/b_plait_sf"/>
</dbReference>
<name>A0ABM3YXL9_PANGU</name>
<evidence type="ECO:0000313" key="4">
    <source>
        <dbReference type="RefSeq" id="XP_060540870.1"/>
    </source>
</evidence>
<dbReference type="SUPFAM" id="SSF82708">
    <property type="entry name" value="R3H domain"/>
    <property type="match status" value="1"/>
</dbReference>
<dbReference type="GeneID" id="117676965"/>
<feature type="region of interest" description="Disordered" evidence="1">
    <location>
        <begin position="538"/>
        <end position="557"/>
    </location>
</feature>
<evidence type="ECO:0000259" key="2">
    <source>
        <dbReference type="PROSITE" id="PS51061"/>
    </source>
</evidence>
<dbReference type="InterPro" id="IPR036867">
    <property type="entry name" value="R3H_dom_sf"/>
</dbReference>
<reference evidence="4" key="1">
    <citation type="submission" date="2025-08" db="UniProtKB">
        <authorList>
            <consortium name="RefSeq"/>
        </authorList>
    </citation>
    <scope>IDENTIFICATION</scope>
    <source>
        <tissue evidence="4">Blood</tissue>
    </source>
</reference>
<gene>
    <name evidence="4" type="primary">LOC117676965</name>
</gene>
<sequence>MARFPRVPSPNPRLAWLGFGGGEKEGGGEEVIPAVASSEGYHPTVTLALRCLDGVFLSPMENDFVDKIMEELDHFLLQNQLEKVLLFPPLSSRLRYLIHRTVDDVELLSSFSVGEGWRRRTVVCHAAVRLPDEPDCPNGAVETSHFNHPPHARSRGSRSRGGPRQMEALANSTQTRRGNGRARRQPPKKPDRALYVPRAMRKKLEDTGQGSSLEAFESGLHCMSTNKEESQTSGSERIPEGHRLSKMEYENTKSQPPPKQRHSDTEPANQSGRGALGCPDMSLWKDAPRASYLEKQENVKVATLVSKSSPNLSEIDPQSKDGRNVFVPESGENSGLPEELMETFVDALSKLSGHSTSPEGQKFTAPEVQKLSTKPLFLGDLDKSSQDSILLESDTFPSLPGNGGTDASNAFLLKSSQDLPLFENDHRTCLCADGGEECKLLPELGTRTVESSKDYSELPAETQPQDCTVDLPLECGQTQPSGLIKEDFLRWDSCKTPSRLNPQAEPYLHTSIPSPHKAKLHFESQKKESVGLEGHQWPGVELSAGDRSTGVSSAEGKSSIFEDDCGTELLQEITNYLTIKDISIEKIQFDYSSYGEAQINEGDFGHVLEIYDFSPLLKTEHLMEAFADFQESGFKLQWVDDTHALGIFSSLAAASQALEQNYTSVKIRPLIHGTRQSKIKALQRPKLLQLAKERPPTDTAVARRLVTRALGLQRKYQQNSGCQGLESATTNLPD</sequence>
<dbReference type="Pfam" id="PF01424">
    <property type="entry name" value="R3H"/>
    <property type="match status" value="1"/>
</dbReference>
<dbReference type="PANTHER" id="PTHR21678:SF6">
    <property type="entry name" value="R3H AND COILED-COIL DOMAIN-CONTAINING PROTEIN 1"/>
    <property type="match status" value="1"/>
</dbReference>
<feature type="compositionally biased region" description="Basic residues" evidence="1">
    <location>
        <begin position="148"/>
        <end position="158"/>
    </location>
</feature>
<evidence type="ECO:0000313" key="3">
    <source>
        <dbReference type="Proteomes" id="UP001652622"/>
    </source>
</evidence>
<dbReference type="Gene3D" id="3.30.1370.50">
    <property type="entry name" value="R3H-like domain"/>
    <property type="match status" value="1"/>
</dbReference>
<dbReference type="InterPro" id="IPR039884">
    <property type="entry name" value="R3HC1/R3HCL"/>
</dbReference>
<accession>A0ABM3YXL9</accession>
<dbReference type="InterPro" id="IPR001374">
    <property type="entry name" value="R3H_dom"/>
</dbReference>
<dbReference type="Gene3D" id="3.30.70.330">
    <property type="match status" value="1"/>
</dbReference>
<dbReference type="SMART" id="SM00393">
    <property type="entry name" value="R3H"/>
    <property type="match status" value="1"/>
</dbReference>
<evidence type="ECO:0000256" key="1">
    <source>
        <dbReference type="SAM" id="MobiDB-lite"/>
    </source>
</evidence>
<feature type="compositionally biased region" description="Basic residues" evidence="1">
    <location>
        <begin position="178"/>
        <end position="187"/>
    </location>
</feature>
<feature type="domain" description="R3H" evidence="2">
    <location>
        <begin position="62"/>
        <end position="127"/>
    </location>
</feature>
<feature type="compositionally biased region" description="Basic and acidic residues" evidence="1">
    <location>
        <begin position="237"/>
        <end position="251"/>
    </location>
</feature>
<feature type="region of interest" description="Disordered" evidence="1">
    <location>
        <begin position="133"/>
        <end position="197"/>
    </location>
</feature>
<organism evidence="3 4">
    <name type="scientific">Pantherophis guttatus</name>
    <name type="common">Corn snake</name>
    <name type="synonym">Elaphe guttata</name>
    <dbReference type="NCBI Taxonomy" id="94885"/>
    <lineage>
        <taxon>Eukaryota</taxon>
        <taxon>Metazoa</taxon>
        <taxon>Chordata</taxon>
        <taxon>Craniata</taxon>
        <taxon>Vertebrata</taxon>
        <taxon>Euteleostomi</taxon>
        <taxon>Lepidosauria</taxon>
        <taxon>Squamata</taxon>
        <taxon>Bifurcata</taxon>
        <taxon>Unidentata</taxon>
        <taxon>Episquamata</taxon>
        <taxon>Toxicofera</taxon>
        <taxon>Serpentes</taxon>
        <taxon>Colubroidea</taxon>
        <taxon>Colubridae</taxon>
        <taxon>Colubrinae</taxon>
        <taxon>Pantherophis</taxon>
    </lineage>
</organism>
<dbReference type="PANTHER" id="PTHR21678">
    <property type="entry name" value="GROWTH INHIBITION AND DIFFERENTIATION RELATED PROTEIN 88"/>
    <property type="match status" value="1"/>
</dbReference>
<dbReference type="Proteomes" id="UP001652622">
    <property type="component" value="Unplaced"/>
</dbReference>
<feature type="region of interest" description="Disordered" evidence="1">
    <location>
        <begin position="310"/>
        <end position="336"/>
    </location>
</feature>
<keyword evidence="3" id="KW-1185">Reference proteome</keyword>
<protein>
    <submittedName>
        <fullName evidence="4">R3H and coiled-coil domain-containing protein 1 isoform X1</fullName>
    </submittedName>
</protein>
<dbReference type="RefSeq" id="XP_060540870.1">
    <property type="nucleotide sequence ID" value="XM_060684887.1"/>
</dbReference>
<feature type="region of interest" description="Disordered" evidence="1">
    <location>
        <begin position="224"/>
        <end position="281"/>
    </location>
</feature>
<dbReference type="PROSITE" id="PS51061">
    <property type="entry name" value="R3H"/>
    <property type="match status" value="1"/>
</dbReference>
<proteinExistence type="predicted"/>